<keyword evidence="4" id="KW-0479">Metal-binding</keyword>
<dbReference type="NCBIfam" id="TIGR02970">
    <property type="entry name" value="succ_dehyd_cytB"/>
    <property type="match status" value="1"/>
</dbReference>
<accession>A8PQX2</accession>
<evidence type="ECO:0000256" key="1">
    <source>
        <dbReference type="ARBA" id="ARBA00004141"/>
    </source>
</evidence>
<dbReference type="STRING" id="425265.A8PQX2"/>
<dbReference type="GO" id="GO:0006121">
    <property type="term" value="P:mitochondrial electron transport, succinate to ubiquinone"/>
    <property type="evidence" value="ECO:0007669"/>
    <property type="project" value="TreeGrafter"/>
</dbReference>
<reference evidence="8 9" key="1">
    <citation type="journal article" date="2007" name="Proc. Natl. Acad. Sci. U.S.A.">
        <title>Dandruff-associated Malassezia genomes reveal convergent and divergent virulence traits shared with plant and human fungal pathogens.</title>
        <authorList>
            <person name="Xu J."/>
            <person name="Saunders C.W."/>
            <person name="Hu P."/>
            <person name="Grant R.A."/>
            <person name="Boekhout T."/>
            <person name="Kuramae E.E."/>
            <person name="Kronstad J.W."/>
            <person name="Deangelis Y.M."/>
            <person name="Reeder N.L."/>
            <person name="Johnstone K.R."/>
            <person name="Leland M."/>
            <person name="Fieno A.M."/>
            <person name="Begley W.M."/>
            <person name="Sun Y."/>
            <person name="Lacey M.P."/>
            <person name="Chaudhary T."/>
            <person name="Keough T."/>
            <person name="Chu L."/>
            <person name="Sears R."/>
            <person name="Yuan B."/>
            <person name="Dawson T.L.Jr."/>
        </authorList>
    </citation>
    <scope>NUCLEOTIDE SEQUENCE [LARGE SCALE GENOMIC DNA]</scope>
    <source>
        <strain evidence="9">ATCC MYA-4612 / CBS 7966</strain>
    </source>
</reference>
<gene>
    <name evidence="8" type="ORF">MGL_0528</name>
</gene>
<keyword evidence="9" id="KW-1185">Reference proteome</keyword>
<comment type="subcellular location">
    <subcellularLocation>
        <location evidence="1">Membrane</location>
        <topology evidence="1">Multi-pass membrane protein</topology>
    </subcellularLocation>
</comment>
<dbReference type="GO" id="GO:0009055">
    <property type="term" value="F:electron transfer activity"/>
    <property type="evidence" value="ECO:0007669"/>
    <property type="project" value="InterPro"/>
</dbReference>
<keyword evidence="5" id="KW-1133">Transmembrane helix</keyword>
<dbReference type="PROSITE" id="PS01000">
    <property type="entry name" value="SDH_CYT_1"/>
    <property type="match status" value="1"/>
</dbReference>
<dbReference type="OrthoDB" id="588261at2759"/>
<comment type="caution">
    <text evidence="8">The sequence shown here is derived from an EMBL/GenBank/DDBJ whole genome shotgun (WGS) entry which is preliminary data.</text>
</comment>
<dbReference type="Gene3D" id="1.20.1300.10">
    <property type="entry name" value="Fumarate reductase/succinate dehydrogenase, transmembrane subunit"/>
    <property type="match status" value="1"/>
</dbReference>
<dbReference type="PANTHER" id="PTHR10978">
    <property type="entry name" value="SUCCINATE DEHYDROGENASE CYTOCHROME B560 SUBUNIT"/>
    <property type="match status" value="1"/>
</dbReference>
<keyword evidence="6" id="KW-0408">Iron</keyword>
<dbReference type="InterPro" id="IPR018495">
    <property type="entry name" value="Succ_DH_cyt_bsu_CS"/>
</dbReference>
<protein>
    <submittedName>
        <fullName evidence="8">Uncharacterized protein</fullName>
    </submittedName>
</protein>
<dbReference type="EMBL" id="AAYY01000001">
    <property type="protein sequence ID" value="EDP45539.1"/>
    <property type="molecule type" value="Genomic_DNA"/>
</dbReference>
<dbReference type="GO" id="GO:0006099">
    <property type="term" value="P:tricarboxylic acid cycle"/>
    <property type="evidence" value="ECO:0007669"/>
    <property type="project" value="InterPro"/>
</dbReference>
<dbReference type="AlphaFoldDB" id="A8PQX2"/>
<dbReference type="InterPro" id="IPR000701">
    <property type="entry name" value="SuccDH_FuR_B_TM-su"/>
</dbReference>
<dbReference type="GO" id="GO:0005739">
    <property type="term" value="C:mitochondrion"/>
    <property type="evidence" value="ECO:0007669"/>
    <property type="project" value="GOC"/>
</dbReference>
<proteinExistence type="predicted"/>
<dbReference type="CDD" id="cd03499">
    <property type="entry name" value="SQR_TypeC_SdhC"/>
    <property type="match status" value="1"/>
</dbReference>
<evidence type="ECO:0000256" key="6">
    <source>
        <dbReference type="ARBA" id="ARBA00023004"/>
    </source>
</evidence>
<dbReference type="Pfam" id="PF01127">
    <property type="entry name" value="Sdh_cyt"/>
    <property type="match status" value="1"/>
</dbReference>
<evidence type="ECO:0000256" key="2">
    <source>
        <dbReference type="ARBA" id="ARBA00022617"/>
    </source>
</evidence>
<dbReference type="GeneID" id="5857059"/>
<sequence length="193" mass="21552">MSLFVATRMLRAPLRTTEGLMRAMPFASRAIHTSSKAQALPWAKKAPVVPMTEEQDLKRLNTQRNERPISPHLSIYQPQLTWVSSILHRATGTGMSWALYAYAIGYLAAPHIGLGEMLSSGSLVDAVSHLPAWAKVSVKAPLAAAFMYHFFNGLRHLAWDMGYCTFLFSHVVANRLTTVQSRFSVRRILLVTQ</sequence>
<name>A8PQX2_MALGO</name>
<dbReference type="VEuPathDB" id="FungiDB:MGL_0528"/>
<dbReference type="PANTHER" id="PTHR10978:SF5">
    <property type="entry name" value="SUCCINATE DEHYDROGENASE CYTOCHROME B560 SUBUNIT, MITOCHONDRIAL"/>
    <property type="match status" value="1"/>
</dbReference>
<dbReference type="FunCoup" id="A8PQX2">
    <property type="interactions" value="171"/>
</dbReference>
<dbReference type="InterPro" id="IPR014314">
    <property type="entry name" value="Succ_DH_cytb556"/>
</dbReference>
<dbReference type="PROSITE" id="PS01001">
    <property type="entry name" value="SDH_CYT_2"/>
    <property type="match status" value="1"/>
</dbReference>
<dbReference type="RefSeq" id="XP_001732753.1">
    <property type="nucleotide sequence ID" value="XM_001732701.1"/>
</dbReference>
<evidence type="ECO:0000256" key="5">
    <source>
        <dbReference type="ARBA" id="ARBA00022989"/>
    </source>
</evidence>
<keyword evidence="3" id="KW-0812">Transmembrane</keyword>
<dbReference type="GO" id="GO:0046872">
    <property type="term" value="F:metal ion binding"/>
    <property type="evidence" value="ECO:0007669"/>
    <property type="project" value="UniProtKB-KW"/>
</dbReference>
<keyword evidence="2" id="KW-0349">Heme</keyword>
<evidence type="ECO:0000313" key="9">
    <source>
        <dbReference type="Proteomes" id="UP000008837"/>
    </source>
</evidence>
<evidence type="ECO:0000313" key="8">
    <source>
        <dbReference type="EMBL" id="EDP45539.1"/>
    </source>
</evidence>
<evidence type="ECO:0000256" key="3">
    <source>
        <dbReference type="ARBA" id="ARBA00022692"/>
    </source>
</evidence>
<dbReference type="Proteomes" id="UP000008837">
    <property type="component" value="Unassembled WGS sequence"/>
</dbReference>
<dbReference type="InterPro" id="IPR034804">
    <property type="entry name" value="SQR/QFR_C/D"/>
</dbReference>
<evidence type="ECO:0000256" key="7">
    <source>
        <dbReference type="ARBA" id="ARBA00023136"/>
    </source>
</evidence>
<keyword evidence="7" id="KW-0472">Membrane</keyword>
<organism evidence="8 9">
    <name type="scientific">Malassezia globosa (strain ATCC MYA-4612 / CBS 7966)</name>
    <name type="common">Dandruff-associated fungus</name>
    <dbReference type="NCBI Taxonomy" id="425265"/>
    <lineage>
        <taxon>Eukaryota</taxon>
        <taxon>Fungi</taxon>
        <taxon>Dikarya</taxon>
        <taxon>Basidiomycota</taxon>
        <taxon>Ustilaginomycotina</taxon>
        <taxon>Malasseziomycetes</taxon>
        <taxon>Malasseziales</taxon>
        <taxon>Malasseziaceae</taxon>
        <taxon>Malassezia</taxon>
    </lineage>
</organism>
<dbReference type="InParanoid" id="A8PQX2"/>
<dbReference type="KEGG" id="mgl:MGL_0528"/>
<dbReference type="SUPFAM" id="SSF81343">
    <property type="entry name" value="Fumarate reductase respiratory complex transmembrane subunits"/>
    <property type="match status" value="1"/>
</dbReference>
<dbReference type="GO" id="GO:0016020">
    <property type="term" value="C:membrane"/>
    <property type="evidence" value="ECO:0007669"/>
    <property type="project" value="UniProtKB-SubCell"/>
</dbReference>
<evidence type="ECO:0000256" key="4">
    <source>
        <dbReference type="ARBA" id="ARBA00022723"/>
    </source>
</evidence>